<comment type="caution">
    <text evidence="2">The sequence shown here is derived from an EMBL/GenBank/DDBJ whole genome shotgun (WGS) entry which is preliminary data.</text>
</comment>
<proteinExistence type="predicted"/>
<organism evidence="2 3">
    <name type="scientific">Ectobacillus ponti</name>
    <dbReference type="NCBI Taxonomy" id="2961894"/>
    <lineage>
        <taxon>Bacteria</taxon>
        <taxon>Bacillati</taxon>
        <taxon>Bacillota</taxon>
        <taxon>Bacilli</taxon>
        <taxon>Bacillales</taxon>
        <taxon>Bacillaceae</taxon>
        <taxon>Ectobacillus</taxon>
    </lineage>
</organism>
<dbReference type="SUPFAM" id="SSF55136">
    <property type="entry name" value="Probable bacterial effector-binding domain"/>
    <property type="match status" value="1"/>
</dbReference>
<dbReference type="Proteomes" id="UP001156102">
    <property type="component" value="Unassembled WGS sequence"/>
</dbReference>
<dbReference type="Gene3D" id="3.20.80.10">
    <property type="entry name" value="Regulatory factor, effector binding domain"/>
    <property type="match status" value="1"/>
</dbReference>
<protein>
    <submittedName>
        <fullName evidence="2">GyrI-like domain-containing protein</fullName>
    </submittedName>
</protein>
<sequence>MKLKHLKATCICGREYETSLESCYGQVPGFYQDFKELEHYTKFPDLTPDQAYGIACRFQGNRFSLVIGGEVAPGTTAPEGFTIVELPAGACAVSEERGDLGGYERGEGPAFEVTDLTRTLQEQRLVITHYVPVKNS</sequence>
<evidence type="ECO:0000259" key="1">
    <source>
        <dbReference type="Pfam" id="PF14526"/>
    </source>
</evidence>
<accession>A0AA41X2L2</accession>
<name>A0AA41X2L2_9BACI</name>
<evidence type="ECO:0000313" key="2">
    <source>
        <dbReference type="EMBL" id="MCP8967784.1"/>
    </source>
</evidence>
<evidence type="ECO:0000313" key="3">
    <source>
        <dbReference type="Proteomes" id="UP001156102"/>
    </source>
</evidence>
<keyword evidence="3" id="KW-1185">Reference proteome</keyword>
<reference evidence="2" key="1">
    <citation type="submission" date="2022-07" db="EMBL/GenBank/DDBJ databases">
        <authorList>
            <person name="Li W.-J."/>
            <person name="Deng Q.-Q."/>
        </authorList>
    </citation>
    <scope>NUCLEOTIDE SEQUENCE</scope>
    <source>
        <strain evidence="2">SYSU M60031</strain>
    </source>
</reference>
<dbReference type="RefSeq" id="WP_254757700.1">
    <property type="nucleotide sequence ID" value="NZ_JANCLT010000002.1"/>
</dbReference>
<dbReference type="Pfam" id="PF14526">
    <property type="entry name" value="Cass2"/>
    <property type="match status" value="1"/>
</dbReference>
<feature type="domain" description="Integron-associated effector binding protein" evidence="1">
    <location>
        <begin position="3"/>
        <end position="100"/>
    </location>
</feature>
<dbReference type="InterPro" id="IPR029441">
    <property type="entry name" value="Cass2"/>
</dbReference>
<dbReference type="EMBL" id="JANCLT010000002">
    <property type="protein sequence ID" value="MCP8967784.1"/>
    <property type="molecule type" value="Genomic_DNA"/>
</dbReference>
<dbReference type="InterPro" id="IPR011256">
    <property type="entry name" value="Reg_factor_effector_dom_sf"/>
</dbReference>
<gene>
    <name evidence="2" type="ORF">NK662_04420</name>
</gene>
<dbReference type="AlphaFoldDB" id="A0AA41X2L2"/>